<feature type="domain" description="DNA repair metallo-beta-lactamase" evidence="7">
    <location>
        <begin position="573"/>
        <end position="690"/>
    </location>
</feature>
<proteinExistence type="inferred from homology"/>
<feature type="compositionally biased region" description="Basic and acidic residues" evidence="6">
    <location>
        <begin position="208"/>
        <end position="221"/>
    </location>
</feature>
<keyword evidence="9" id="KW-1185">Reference proteome</keyword>
<dbReference type="PANTHER" id="PTHR23240">
    <property type="entry name" value="DNA CROSS-LINK REPAIR PROTEIN PSO2/SNM1-RELATED"/>
    <property type="match status" value="1"/>
</dbReference>
<reference evidence="8 9" key="1">
    <citation type="submission" date="2023-09" db="EMBL/GenBank/DDBJ databases">
        <title>Pangenome analysis of Batrachochytrium dendrobatidis and related Chytrids.</title>
        <authorList>
            <person name="Yacoub M.N."/>
            <person name="Stajich J.E."/>
            <person name="James T.Y."/>
        </authorList>
    </citation>
    <scope>NUCLEOTIDE SEQUENCE [LARGE SCALE GENOMIC DNA]</scope>
    <source>
        <strain evidence="8 9">JEL0888</strain>
    </source>
</reference>
<evidence type="ECO:0000259" key="7">
    <source>
        <dbReference type="Pfam" id="PF07522"/>
    </source>
</evidence>
<organism evidence="8 9">
    <name type="scientific">Polyrhizophydium stewartii</name>
    <dbReference type="NCBI Taxonomy" id="2732419"/>
    <lineage>
        <taxon>Eukaryota</taxon>
        <taxon>Fungi</taxon>
        <taxon>Fungi incertae sedis</taxon>
        <taxon>Chytridiomycota</taxon>
        <taxon>Chytridiomycota incertae sedis</taxon>
        <taxon>Chytridiomycetes</taxon>
        <taxon>Rhizophydiales</taxon>
        <taxon>Rhizophydiales incertae sedis</taxon>
        <taxon>Polyrhizophydium</taxon>
    </lineage>
</organism>
<evidence type="ECO:0000256" key="5">
    <source>
        <dbReference type="ARBA" id="ARBA00023242"/>
    </source>
</evidence>
<dbReference type="Gene3D" id="3.40.50.12650">
    <property type="match status" value="1"/>
</dbReference>
<dbReference type="PANTHER" id="PTHR23240:SF6">
    <property type="entry name" value="DNA CROSS-LINK REPAIR 1A PROTEIN"/>
    <property type="match status" value="1"/>
</dbReference>
<sequence>MKPGRATKKQAKAPHRAHTQPPTQAGLRTFFLGRAERRPLQPQPRQGPPAAPFRQPVADKPVSAAVSRTAGAVAGSRPLSQESQDCVGILAAMAAGDLGATPSPREPLGNVCPVCGRTQPDDSHLFSAHVNACLDDSLAAQMAGSPDPHVRPLSPSLPPSAAADFAADLAADEALAFELATGADGSLAFDAGSQQVSDDDGEALGDWPTDRADAGCDHDEAVSPPASTAAPSQPRRRVLPWASGQAFSTKGSNARPSRPQTSGGRGAWAGGGGGSSGESRPCPSFKHIPHTTFTVDAFAYGKISGCTAYFLTHFHSDHYGGLRKSFDHGALWCSAVTANLVAQQIGVDRSFLHVLPLDTPTEIEGVRVTFIDANQLIMILFEVPRMGSDGAQTGTYRLLHTGDFRASPAHLEHLALAPFVRAQGGSVSIGTDKADDDDASAPAIDDLFLDTTYCQPKHVFPPQTAVIDAICELVKGVAAGKTVQTIVNPKNTVARFFVAKPRGGAVGAAAGTLFSWMGGASAPPRPLRVLIVVGSYLIGKERVFKALAKAVGTKVFADADKRRILARLADRELDGMMTSRPEDANVHVVGMGKLNKEHLAAMLARHKDRFSEVIAVRPTGWTFGGRGPGKGRADDDGEPAPFTVQSLAVQHLAHNIKLVPLPYSEHSSFSELEMFVRGLRVASIVPTVSEASTALLRRFCVRRTRG</sequence>
<protein>
    <submittedName>
        <fullName evidence="8">DNA cross-link repair protein PSO2/SNM1</fullName>
    </submittedName>
</protein>
<keyword evidence="4" id="KW-0234">DNA repair</keyword>
<evidence type="ECO:0000256" key="2">
    <source>
        <dbReference type="ARBA" id="ARBA00010304"/>
    </source>
</evidence>
<dbReference type="Pfam" id="PF07522">
    <property type="entry name" value="DRMBL"/>
    <property type="match status" value="1"/>
</dbReference>
<evidence type="ECO:0000256" key="1">
    <source>
        <dbReference type="ARBA" id="ARBA00004123"/>
    </source>
</evidence>
<feature type="compositionally biased region" description="Low complexity" evidence="6">
    <location>
        <begin position="223"/>
        <end position="233"/>
    </location>
</feature>
<keyword evidence="5" id="KW-0539">Nucleus</keyword>
<evidence type="ECO:0000313" key="9">
    <source>
        <dbReference type="Proteomes" id="UP001527925"/>
    </source>
</evidence>
<feature type="region of interest" description="Disordered" evidence="6">
    <location>
        <begin position="190"/>
        <end position="283"/>
    </location>
</feature>
<keyword evidence="3" id="KW-0227">DNA damage</keyword>
<gene>
    <name evidence="8" type="primary">pso2</name>
    <name evidence="8" type="ORF">HK105_201980</name>
</gene>
<evidence type="ECO:0000256" key="3">
    <source>
        <dbReference type="ARBA" id="ARBA00022763"/>
    </source>
</evidence>
<name>A0ABR4NGB6_9FUNG</name>
<dbReference type="Proteomes" id="UP001527925">
    <property type="component" value="Unassembled WGS sequence"/>
</dbReference>
<feature type="compositionally biased region" description="Basic residues" evidence="6">
    <location>
        <begin position="1"/>
        <end position="18"/>
    </location>
</feature>
<feature type="compositionally biased region" description="Polar residues" evidence="6">
    <location>
        <begin position="245"/>
        <end position="261"/>
    </location>
</feature>
<feature type="compositionally biased region" description="Pro residues" evidence="6">
    <location>
        <begin position="41"/>
        <end position="51"/>
    </location>
</feature>
<dbReference type="CDD" id="cd16273">
    <property type="entry name" value="SNM1A-1C-like_MBL-fold"/>
    <property type="match status" value="1"/>
</dbReference>
<dbReference type="InterPro" id="IPR011084">
    <property type="entry name" value="DRMBL"/>
</dbReference>
<evidence type="ECO:0000256" key="6">
    <source>
        <dbReference type="SAM" id="MobiDB-lite"/>
    </source>
</evidence>
<dbReference type="EMBL" id="JADGIZ020000006">
    <property type="protein sequence ID" value="KAL2918579.1"/>
    <property type="molecule type" value="Genomic_DNA"/>
</dbReference>
<comment type="subcellular location">
    <subcellularLocation>
        <location evidence="1">Nucleus</location>
    </subcellularLocation>
</comment>
<dbReference type="Gene3D" id="3.60.15.10">
    <property type="entry name" value="Ribonuclease Z/Hydroxyacylglutathione hydrolase-like"/>
    <property type="match status" value="1"/>
</dbReference>
<comment type="similarity">
    <text evidence="2">Belongs to the DNA repair metallo-beta-lactamase (DRMBL) family.</text>
</comment>
<dbReference type="InterPro" id="IPR036866">
    <property type="entry name" value="RibonucZ/Hydroxyglut_hydro"/>
</dbReference>
<evidence type="ECO:0000313" key="8">
    <source>
        <dbReference type="EMBL" id="KAL2918579.1"/>
    </source>
</evidence>
<evidence type="ECO:0000256" key="4">
    <source>
        <dbReference type="ARBA" id="ARBA00023204"/>
    </source>
</evidence>
<feature type="region of interest" description="Disordered" evidence="6">
    <location>
        <begin position="1"/>
        <end position="77"/>
    </location>
</feature>
<comment type="caution">
    <text evidence="8">The sequence shown here is derived from an EMBL/GenBank/DDBJ whole genome shotgun (WGS) entry which is preliminary data.</text>
</comment>
<accession>A0ABR4NGB6</accession>
<feature type="compositionally biased region" description="Gly residues" evidence="6">
    <location>
        <begin position="263"/>
        <end position="276"/>
    </location>
</feature>
<dbReference type="SUPFAM" id="SSF56281">
    <property type="entry name" value="Metallo-hydrolase/oxidoreductase"/>
    <property type="match status" value="1"/>
</dbReference>